<name>A0A1H1BE27_9ACTN</name>
<sequence>MHALRRAFTRHRRILAAVFAALAVACALPVVAPPAPPTTDVLVAARDLPGGPLRPGDLVVRAFPPDAVPEGALRSLDLAAGRTLASPVRRGEPITDVRLLGPGLLASHGPDVVATPVRLADAESAELLSAGDVVDVLAASAGWEGAPPTAVPAQTVAGGVTVLSAPRPPDDGPGRPESGALVVLATTADQAARLAAAQANGRLSVAIRPRG</sequence>
<dbReference type="Proteomes" id="UP000217103">
    <property type="component" value="Unassembled WGS sequence"/>
</dbReference>
<evidence type="ECO:0000256" key="1">
    <source>
        <dbReference type="SAM" id="SignalP"/>
    </source>
</evidence>
<dbReference type="PROSITE" id="PS51257">
    <property type="entry name" value="PROKAR_LIPOPROTEIN"/>
    <property type="match status" value="1"/>
</dbReference>
<dbReference type="CDD" id="cd11614">
    <property type="entry name" value="SAF_CpaB_FlgA_like"/>
    <property type="match status" value="1"/>
</dbReference>
<protein>
    <submittedName>
        <fullName evidence="3">Flp pilus assembly protein CpaB</fullName>
    </submittedName>
</protein>
<dbReference type="OrthoDB" id="4808509at2"/>
<dbReference type="AlphaFoldDB" id="A0A1H1BE27"/>
<dbReference type="InterPro" id="IPR017592">
    <property type="entry name" value="Pilus_assmbl_Flp-typ_CpaB"/>
</dbReference>
<dbReference type="STRING" id="35622.SAMN04489764_0922"/>
<proteinExistence type="predicted"/>
<dbReference type="NCBIfam" id="TIGR03177">
    <property type="entry name" value="pilus_cpaB"/>
    <property type="match status" value="1"/>
</dbReference>
<dbReference type="SMART" id="SM00858">
    <property type="entry name" value="SAF"/>
    <property type="match status" value="1"/>
</dbReference>
<evidence type="ECO:0000313" key="3">
    <source>
        <dbReference type="EMBL" id="SDQ50152.1"/>
    </source>
</evidence>
<feature type="signal peptide" evidence="1">
    <location>
        <begin position="1"/>
        <end position="32"/>
    </location>
</feature>
<feature type="chain" id="PRO_5011667599" evidence="1">
    <location>
        <begin position="33"/>
        <end position="211"/>
    </location>
</feature>
<dbReference type="InterPro" id="IPR013974">
    <property type="entry name" value="SAF"/>
</dbReference>
<reference evidence="3 4" key="1">
    <citation type="submission" date="2016-10" db="EMBL/GenBank/DDBJ databases">
        <authorList>
            <person name="de Groot N.N."/>
        </authorList>
    </citation>
    <scope>NUCLEOTIDE SEQUENCE [LARGE SCALE GENOMIC DNA]</scope>
    <source>
        <strain evidence="3 4">DSM 43794</strain>
    </source>
</reference>
<keyword evidence="1" id="KW-0732">Signal</keyword>
<dbReference type="InterPro" id="IPR031571">
    <property type="entry name" value="RcpC_dom"/>
</dbReference>
<dbReference type="Pfam" id="PF08666">
    <property type="entry name" value="SAF"/>
    <property type="match status" value="1"/>
</dbReference>
<gene>
    <name evidence="3" type="ORF">SAMN04489764_0922</name>
</gene>
<dbReference type="RefSeq" id="WP_093257923.1">
    <property type="nucleotide sequence ID" value="NZ_FNKK01000002.1"/>
</dbReference>
<keyword evidence="4" id="KW-1185">Reference proteome</keyword>
<evidence type="ECO:0000313" key="4">
    <source>
        <dbReference type="Proteomes" id="UP000217103"/>
    </source>
</evidence>
<dbReference type="EMBL" id="FNKK01000002">
    <property type="protein sequence ID" value="SDQ50152.1"/>
    <property type="molecule type" value="Genomic_DNA"/>
</dbReference>
<accession>A0A1H1BE27</accession>
<dbReference type="Pfam" id="PF16976">
    <property type="entry name" value="RcpC"/>
    <property type="match status" value="1"/>
</dbReference>
<feature type="domain" description="SAF" evidence="2">
    <location>
        <begin position="39"/>
        <end position="100"/>
    </location>
</feature>
<evidence type="ECO:0000259" key="2">
    <source>
        <dbReference type="SMART" id="SM00858"/>
    </source>
</evidence>
<organism evidence="3 4">
    <name type="scientific">Thermostaphylospora chromogena</name>
    <dbReference type="NCBI Taxonomy" id="35622"/>
    <lineage>
        <taxon>Bacteria</taxon>
        <taxon>Bacillati</taxon>
        <taxon>Actinomycetota</taxon>
        <taxon>Actinomycetes</taxon>
        <taxon>Streptosporangiales</taxon>
        <taxon>Thermomonosporaceae</taxon>
        <taxon>Thermostaphylospora</taxon>
    </lineage>
</organism>